<reference evidence="4" key="1">
    <citation type="submission" date="2018-09" db="EMBL/GenBank/DDBJ databases">
        <title>Chryseolinea sp. KIS68-18 isolated from soil.</title>
        <authorList>
            <person name="Weon H.-Y."/>
            <person name="Kwon S.-W."/>
            <person name="Lee S.A."/>
        </authorList>
    </citation>
    <scope>NUCLEOTIDE SEQUENCE [LARGE SCALE GENOMIC DNA]</scope>
    <source>
        <strain evidence="4">KIS68-18</strain>
    </source>
</reference>
<evidence type="ECO:0000259" key="2">
    <source>
        <dbReference type="Pfam" id="PF14534"/>
    </source>
</evidence>
<dbReference type="InterPro" id="IPR037401">
    <property type="entry name" value="SnoaL-like"/>
</dbReference>
<sequence>MKSLSLLILVCCGFITWGQAKKSSIPANFVRDYYQAYSNTPTAGRLSPFYADSVTIDDPTYDWVGKTKERIFRNFDQNNINNHYTWRVDQQIVRGDTLVTEGLLAARYADAPYEMRFVNIFHFKDGKIIKQYDYYDNKDWYAVVDAHNKKRNRETDEATLRNLKQVQWPKAYREQDTVLLDRILADEFQMIDSDGVPSTKKDQLAYIKTHKPTYLSFEFKIERLDLFENNTAVVSGTGTIRAKDKKGWYDVLYQSSNVLIKRNGEWRAISSHTSGDKIVRK</sequence>
<dbReference type="EMBL" id="CP032382">
    <property type="protein sequence ID" value="AYB33552.1"/>
    <property type="molecule type" value="Genomic_DNA"/>
</dbReference>
<dbReference type="InterPro" id="IPR027843">
    <property type="entry name" value="DUF4440"/>
</dbReference>
<keyword evidence="4" id="KW-1185">Reference proteome</keyword>
<dbReference type="Pfam" id="PF14534">
    <property type="entry name" value="DUF4440"/>
    <property type="match status" value="1"/>
</dbReference>
<feature type="domain" description="DUF4440" evidence="2">
    <location>
        <begin position="167"/>
        <end position="267"/>
    </location>
</feature>
<dbReference type="RefSeq" id="WP_119756786.1">
    <property type="nucleotide sequence ID" value="NZ_CP032382.1"/>
</dbReference>
<protein>
    <submittedName>
        <fullName evidence="3">DUF4440 domain-containing protein</fullName>
    </submittedName>
</protein>
<dbReference type="KEGG" id="chk:D4L85_24495"/>
<gene>
    <name evidence="3" type="ORF">D4L85_24495</name>
</gene>
<proteinExistence type="predicted"/>
<dbReference type="OrthoDB" id="1447395at2"/>
<dbReference type="Pfam" id="PF12680">
    <property type="entry name" value="SnoaL_2"/>
    <property type="match status" value="1"/>
</dbReference>
<dbReference type="AlphaFoldDB" id="A0A385SRQ1"/>
<dbReference type="InterPro" id="IPR032710">
    <property type="entry name" value="NTF2-like_dom_sf"/>
</dbReference>
<dbReference type="Gene3D" id="3.10.450.50">
    <property type="match status" value="2"/>
</dbReference>
<dbReference type="SUPFAM" id="SSF54427">
    <property type="entry name" value="NTF2-like"/>
    <property type="match status" value="2"/>
</dbReference>
<evidence type="ECO:0000259" key="1">
    <source>
        <dbReference type="Pfam" id="PF12680"/>
    </source>
</evidence>
<accession>A0A385SRQ1</accession>
<evidence type="ECO:0000313" key="4">
    <source>
        <dbReference type="Proteomes" id="UP000266183"/>
    </source>
</evidence>
<evidence type="ECO:0000313" key="3">
    <source>
        <dbReference type="EMBL" id="AYB33552.1"/>
    </source>
</evidence>
<dbReference type="Proteomes" id="UP000266183">
    <property type="component" value="Chromosome"/>
</dbReference>
<feature type="domain" description="SnoaL-like" evidence="1">
    <location>
        <begin position="30"/>
        <end position="129"/>
    </location>
</feature>
<name>A0A385SRQ1_9BACT</name>
<organism evidence="3 4">
    <name type="scientific">Chryseolinea soli</name>
    <dbReference type="NCBI Taxonomy" id="2321403"/>
    <lineage>
        <taxon>Bacteria</taxon>
        <taxon>Pseudomonadati</taxon>
        <taxon>Bacteroidota</taxon>
        <taxon>Cytophagia</taxon>
        <taxon>Cytophagales</taxon>
        <taxon>Fulvivirgaceae</taxon>
        <taxon>Chryseolinea</taxon>
    </lineage>
</organism>